<sequence>MAQKEETGDTLNVTCHSVKTVTSQSKIKPMLFAVTQSTSIGGK</sequence>
<accession>A0A2P2P7B4</accession>
<dbReference type="AlphaFoldDB" id="A0A2P2P7B4"/>
<name>A0A2P2P7B4_RHIMU</name>
<proteinExistence type="predicted"/>
<protein>
    <submittedName>
        <fullName evidence="1">Uncharacterized protein</fullName>
    </submittedName>
</protein>
<evidence type="ECO:0000313" key="1">
    <source>
        <dbReference type="EMBL" id="MBX50622.1"/>
    </source>
</evidence>
<dbReference type="EMBL" id="GGEC01070138">
    <property type="protein sequence ID" value="MBX50622.1"/>
    <property type="molecule type" value="Transcribed_RNA"/>
</dbReference>
<reference evidence="1" key="1">
    <citation type="submission" date="2018-02" db="EMBL/GenBank/DDBJ databases">
        <title>Rhizophora mucronata_Transcriptome.</title>
        <authorList>
            <person name="Meera S.P."/>
            <person name="Sreeshan A."/>
            <person name="Augustine A."/>
        </authorList>
    </citation>
    <scope>NUCLEOTIDE SEQUENCE</scope>
    <source>
        <tissue evidence="1">Leaf</tissue>
    </source>
</reference>
<organism evidence="1">
    <name type="scientific">Rhizophora mucronata</name>
    <name type="common">Asiatic mangrove</name>
    <dbReference type="NCBI Taxonomy" id="61149"/>
    <lineage>
        <taxon>Eukaryota</taxon>
        <taxon>Viridiplantae</taxon>
        <taxon>Streptophyta</taxon>
        <taxon>Embryophyta</taxon>
        <taxon>Tracheophyta</taxon>
        <taxon>Spermatophyta</taxon>
        <taxon>Magnoliopsida</taxon>
        <taxon>eudicotyledons</taxon>
        <taxon>Gunneridae</taxon>
        <taxon>Pentapetalae</taxon>
        <taxon>rosids</taxon>
        <taxon>fabids</taxon>
        <taxon>Malpighiales</taxon>
        <taxon>Rhizophoraceae</taxon>
        <taxon>Rhizophora</taxon>
    </lineage>
</organism>